<accession>A0A327T6Y1</accession>
<protein>
    <recommendedName>
        <fullName evidence="4">DUF4848 domain-containing protein</fullName>
    </recommendedName>
</protein>
<keyword evidence="1" id="KW-0732">Signal</keyword>
<comment type="caution">
    <text evidence="2">The sequence shown here is derived from an EMBL/GenBank/DDBJ whole genome shotgun (WGS) entry which is preliminary data.</text>
</comment>
<reference evidence="2 3" key="1">
    <citation type="submission" date="2018-06" db="EMBL/GenBank/DDBJ databases">
        <title>Genomic Encyclopedia of Archaeal and Bacterial Type Strains, Phase II (KMG-II): from individual species to whole genera.</title>
        <authorList>
            <person name="Goeker M."/>
        </authorList>
    </citation>
    <scope>NUCLEOTIDE SEQUENCE [LARGE SCALE GENOMIC DNA]</scope>
    <source>
        <strain evidence="2 3">DSM 14825</strain>
    </source>
</reference>
<sequence length="378" mass="42425">MKLKLTILALSLALATISCKKQSVSSLEQQSPDVKLENDYLAFKDQATFFKYYQLNSTLSESERLKWEQSIHFNSLTTIYNKFNSELDELEKGTKENYLIGFKSLQQQYKGAILFTEDSYKLNSSGMREAALANKNGILKVGNDYLYTSEKGVTTYKSTTYEKALEMIASKVTTELYGAVPPPNSFTSRLGGWYVVNKDRGRVLMRMKLYNINNPAFGYQSFSSLEGMTEHKNIFGTWRDVNMSINFTPVSSKTPGMSFWPDNLTSNLGDYPNSLTLNPNCLDGLYNTKHFDRVLAISNGLQGKINLIDPNAKGSSEFVNYAIAPAMYPNTNLYWRDVSLNVTEFSVMIQPGGVLSNPAVVFNSIIIFDTQDGGVINQ</sequence>
<dbReference type="RefSeq" id="WP_111631841.1">
    <property type="nucleotide sequence ID" value="NZ_QLLR01000001.1"/>
</dbReference>
<gene>
    <name evidence="2" type="ORF">LY11_00164</name>
</gene>
<evidence type="ECO:0000313" key="2">
    <source>
        <dbReference type="EMBL" id="RAJ37089.1"/>
    </source>
</evidence>
<dbReference type="EMBL" id="QLLR01000001">
    <property type="protein sequence ID" value="RAJ37089.1"/>
    <property type="molecule type" value="Genomic_DNA"/>
</dbReference>
<dbReference type="OrthoDB" id="740182at2"/>
<evidence type="ECO:0000256" key="1">
    <source>
        <dbReference type="SAM" id="SignalP"/>
    </source>
</evidence>
<dbReference type="AlphaFoldDB" id="A0A327T6Y1"/>
<dbReference type="PROSITE" id="PS51257">
    <property type="entry name" value="PROKAR_LIPOPROTEIN"/>
    <property type="match status" value="1"/>
</dbReference>
<dbReference type="Proteomes" id="UP000249754">
    <property type="component" value="Unassembled WGS sequence"/>
</dbReference>
<proteinExistence type="predicted"/>
<organism evidence="2 3">
    <name type="scientific">Pedobacter cryoconitis</name>
    <dbReference type="NCBI Taxonomy" id="188932"/>
    <lineage>
        <taxon>Bacteria</taxon>
        <taxon>Pseudomonadati</taxon>
        <taxon>Bacteroidota</taxon>
        <taxon>Sphingobacteriia</taxon>
        <taxon>Sphingobacteriales</taxon>
        <taxon>Sphingobacteriaceae</taxon>
        <taxon>Pedobacter</taxon>
    </lineage>
</organism>
<name>A0A327T6Y1_9SPHI</name>
<feature type="signal peptide" evidence="1">
    <location>
        <begin position="1"/>
        <end position="20"/>
    </location>
</feature>
<evidence type="ECO:0008006" key="4">
    <source>
        <dbReference type="Google" id="ProtNLM"/>
    </source>
</evidence>
<evidence type="ECO:0000313" key="3">
    <source>
        <dbReference type="Proteomes" id="UP000249754"/>
    </source>
</evidence>
<feature type="chain" id="PRO_5016352512" description="DUF4848 domain-containing protein" evidence="1">
    <location>
        <begin position="21"/>
        <end position="378"/>
    </location>
</feature>